<sequence>MLGTDFYPVLPSSYGSQNKSRNSTLRTSSSTVHGSQGVAAPNPVDWTQGIKKPTSQSQSPRRGGGGQGASSTAPEQASHRKSSSTSSSSSQIVSYLQIPSTINDTESNSTPVPLTPLPNEAIPSKMMGFRKWVTTILSTTQVSQNVILLALMFIYRLKKLNPTVKGKPGSEFRLLTVALMLGNKFLDDNTYTNKTWAEVSGISVQEIHVMEVEFLSNMRYSLYTSEVEWREWQIKLGRFWSYFDKASKADITPKSSQSGGPVTPTLNIPPPLPSPPSSTHASPPFATTYSPGGSISNPPLIIPSQIPLAVPSPVVHMPPVDLRPTPRKRSYDDSAQEPAAKRVTRSMAQKYPASAGFQTRPPDFSGTPCPTGNMPRLPTPNLSITTPSSNGYGLPSFTQLPPPGGRAMALAFPGPMTWPQPTAVPPSSAPSQPNTHNITITPFGQPTRQQLLNPSSPITSSPTSSCFSAQGSSPNHLSPSFFLTNRNSPYRPVRRVSTLLVPPPPTSFNNVPQGLSFNQMHYQPLGKAKTECKTGVVPYMQTDPWPQPQSLHWPPLPQPNFHA</sequence>
<dbReference type="CDD" id="cd20557">
    <property type="entry name" value="CYCLIN_ScPCL1-like"/>
    <property type="match status" value="1"/>
</dbReference>
<dbReference type="InterPro" id="IPR036915">
    <property type="entry name" value="Cyclin-like_sf"/>
</dbReference>
<gene>
    <name evidence="2" type="ORF">GP486_007950</name>
</gene>
<reference evidence="2" key="1">
    <citation type="submission" date="2021-03" db="EMBL/GenBank/DDBJ databases">
        <title>Comparative genomics and phylogenomic investigation of the class Geoglossomycetes provide insights into ecological specialization and systematics.</title>
        <authorList>
            <person name="Melie T."/>
            <person name="Pirro S."/>
            <person name="Miller A.N."/>
            <person name="Quandt A."/>
        </authorList>
    </citation>
    <scope>NUCLEOTIDE SEQUENCE</scope>
    <source>
        <strain evidence="2">CAQ_001_2017</strain>
    </source>
</reference>
<feature type="region of interest" description="Disordered" evidence="1">
    <location>
        <begin position="1"/>
        <end position="91"/>
    </location>
</feature>
<dbReference type="Pfam" id="PF08613">
    <property type="entry name" value="Cyclin"/>
    <property type="match status" value="1"/>
</dbReference>
<name>A0A9P8IAW3_9PEZI</name>
<dbReference type="Proteomes" id="UP000750711">
    <property type="component" value="Unassembled WGS sequence"/>
</dbReference>
<dbReference type="GO" id="GO:0016538">
    <property type="term" value="F:cyclin-dependent protein serine/threonine kinase regulator activity"/>
    <property type="evidence" value="ECO:0007669"/>
    <property type="project" value="TreeGrafter"/>
</dbReference>
<dbReference type="InterPro" id="IPR013922">
    <property type="entry name" value="Cyclin_PHO80-like"/>
</dbReference>
<dbReference type="AlphaFoldDB" id="A0A9P8IAW3"/>
<comment type="caution">
    <text evidence="2">The sequence shown here is derived from an EMBL/GenBank/DDBJ whole genome shotgun (WGS) entry which is preliminary data.</text>
</comment>
<evidence type="ECO:0000256" key="1">
    <source>
        <dbReference type="SAM" id="MobiDB-lite"/>
    </source>
</evidence>
<feature type="region of interest" description="Disordered" evidence="1">
    <location>
        <begin position="250"/>
        <end position="292"/>
    </location>
</feature>
<dbReference type="PANTHER" id="PTHR15615">
    <property type="match status" value="1"/>
</dbReference>
<evidence type="ECO:0000313" key="2">
    <source>
        <dbReference type="EMBL" id="KAH0548436.1"/>
    </source>
</evidence>
<feature type="compositionally biased region" description="Low complexity" evidence="1">
    <location>
        <begin position="454"/>
        <end position="465"/>
    </location>
</feature>
<feature type="region of interest" description="Disordered" evidence="1">
    <location>
        <begin position="317"/>
        <end position="366"/>
    </location>
</feature>
<feature type="region of interest" description="Disordered" evidence="1">
    <location>
        <begin position="445"/>
        <end position="472"/>
    </location>
</feature>
<dbReference type="SUPFAM" id="SSF47954">
    <property type="entry name" value="Cyclin-like"/>
    <property type="match status" value="1"/>
</dbReference>
<feature type="compositionally biased region" description="Low complexity" evidence="1">
    <location>
        <begin position="277"/>
        <end position="288"/>
    </location>
</feature>
<accession>A0A9P8IAW3</accession>
<protein>
    <submittedName>
        <fullName evidence="2">Uncharacterized protein</fullName>
    </submittedName>
</protein>
<evidence type="ECO:0000313" key="3">
    <source>
        <dbReference type="Proteomes" id="UP000750711"/>
    </source>
</evidence>
<feature type="compositionally biased region" description="Pro residues" evidence="1">
    <location>
        <begin position="267"/>
        <end position="276"/>
    </location>
</feature>
<proteinExistence type="predicted"/>
<keyword evidence="3" id="KW-1185">Reference proteome</keyword>
<dbReference type="GO" id="GO:0000307">
    <property type="term" value="C:cyclin-dependent protein kinase holoenzyme complex"/>
    <property type="evidence" value="ECO:0007669"/>
    <property type="project" value="TreeGrafter"/>
</dbReference>
<dbReference type="GO" id="GO:0019901">
    <property type="term" value="F:protein kinase binding"/>
    <property type="evidence" value="ECO:0007669"/>
    <property type="project" value="InterPro"/>
</dbReference>
<dbReference type="PANTHER" id="PTHR15615:SF118">
    <property type="entry name" value="CYCLIN, HYPOTHETICAL (EUROFUNG)"/>
    <property type="match status" value="1"/>
</dbReference>
<dbReference type="Gene3D" id="1.10.472.10">
    <property type="entry name" value="Cyclin-like"/>
    <property type="match status" value="1"/>
</dbReference>
<dbReference type="EMBL" id="JAGHQM010002593">
    <property type="protein sequence ID" value="KAH0548436.1"/>
    <property type="molecule type" value="Genomic_DNA"/>
</dbReference>
<dbReference type="GO" id="GO:0005634">
    <property type="term" value="C:nucleus"/>
    <property type="evidence" value="ECO:0007669"/>
    <property type="project" value="TreeGrafter"/>
</dbReference>
<feature type="compositionally biased region" description="Low complexity" evidence="1">
    <location>
        <begin position="20"/>
        <end position="31"/>
    </location>
</feature>
<organism evidence="2 3">
    <name type="scientific">Trichoglossum hirsutum</name>
    <dbReference type="NCBI Taxonomy" id="265104"/>
    <lineage>
        <taxon>Eukaryota</taxon>
        <taxon>Fungi</taxon>
        <taxon>Dikarya</taxon>
        <taxon>Ascomycota</taxon>
        <taxon>Pezizomycotina</taxon>
        <taxon>Geoglossomycetes</taxon>
        <taxon>Geoglossales</taxon>
        <taxon>Geoglossaceae</taxon>
        <taxon>Trichoglossum</taxon>
    </lineage>
</organism>